<reference evidence="1 2" key="1">
    <citation type="submission" date="2015-06" db="EMBL/GenBank/DDBJ databases">
        <title>Genome sequence of Mycobacterium kumamotonense strain Roo.</title>
        <authorList>
            <person name="Greninger A.L."/>
            <person name="Cunningham G."/>
            <person name="Miller S."/>
        </authorList>
    </citation>
    <scope>NUCLEOTIDE SEQUENCE [LARGE SCALE GENOMIC DNA]</scope>
    <source>
        <strain evidence="1 2">Roo</strain>
    </source>
</reference>
<dbReference type="STRING" id="354243.BST28_07840"/>
<protein>
    <recommendedName>
        <fullName evidence="3">Alpha/beta hydrolase</fullName>
    </recommendedName>
</protein>
<organism evidence="1 2">
    <name type="scientific">Mycolicibacter kumamotonensis</name>
    <dbReference type="NCBI Taxonomy" id="354243"/>
    <lineage>
        <taxon>Bacteria</taxon>
        <taxon>Bacillati</taxon>
        <taxon>Actinomycetota</taxon>
        <taxon>Actinomycetes</taxon>
        <taxon>Mycobacteriales</taxon>
        <taxon>Mycobacteriaceae</taxon>
        <taxon>Mycolicibacter</taxon>
    </lineage>
</organism>
<evidence type="ECO:0008006" key="3">
    <source>
        <dbReference type="Google" id="ProtNLM"/>
    </source>
</evidence>
<keyword evidence="2" id="KW-1185">Reference proteome</keyword>
<sequence>MRTRAGRADADGVQIFYEDLGDPRDPAVLLIAGLAAQLPMWPDGFCALLVEAGYRVIPYQPFFRRAGVFAHRHSANGVQLRTLATGPARRFGRLQQ</sequence>
<dbReference type="InterPro" id="IPR029058">
    <property type="entry name" value="AB_hydrolase_fold"/>
</dbReference>
<dbReference type="Proteomes" id="UP000092668">
    <property type="component" value="Unassembled WGS sequence"/>
</dbReference>
<dbReference type="AlphaFoldDB" id="A0A1B8SGD3"/>
<gene>
    <name evidence="1" type="ORF">ACT18_10685</name>
</gene>
<name>A0A1B8SGD3_9MYCO</name>
<dbReference type="Gene3D" id="3.40.50.1820">
    <property type="entry name" value="alpha/beta hydrolase"/>
    <property type="match status" value="1"/>
</dbReference>
<dbReference type="SUPFAM" id="SSF53474">
    <property type="entry name" value="alpha/beta-Hydrolases"/>
    <property type="match status" value="1"/>
</dbReference>
<dbReference type="EMBL" id="LFOE01000012">
    <property type="protein sequence ID" value="OBY31773.1"/>
    <property type="molecule type" value="Genomic_DNA"/>
</dbReference>
<evidence type="ECO:0000313" key="2">
    <source>
        <dbReference type="Proteomes" id="UP000092668"/>
    </source>
</evidence>
<comment type="caution">
    <text evidence="1">The sequence shown here is derived from an EMBL/GenBank/DDBJ whole genome shotgun (WGS) entry which is preliminary data.</text>
</comment>
<proteinExistence type="predicted"/>
<accession>A0A1B8SGD3</accession>
<evidence type="ECO:0000313" key="1">
    <source>
        <dbReference type="EMBL" id="OBY31773.1"/>
    </source>
</evidence>